<evidence type="ECO:0000313" key="3">
    <source>
        <dbReference type="Proteomes" id="UP000485058"/>
    </source>
</evidence>
<feature type="compositionally biased region" description="Basic and acidic residues" evidence="1">
    <location>
        <begin position="133"/>
        <end position="143"/>
    </location>
</feature>
<reference evidence="2 3" key="1">
    <citation type="submission" date="2020-02" db="EMBL/GenBank/DDBJ databases">
        <title>Draft genome sequence of Haematococcus lacustris strain NIES-144.</title>
        <authorList>
            <person name="Morimoto D."/>
            <person name="Nakagawa S."/>
            <person name="Yoshida T."/>
            <person name="Sawayama S."/>
        </authorList>
    </citation>
    <scope>NUCLEOTIDE SEQUENCE [LARGE SCALE GENOMIC DNA]</scope>
    <source>
        <strain evidence="2 3">NIES-144</strain>
    </source>
</reference>
<proteinExistence type="predicted"/>
<name>A0A699ZMT6_HAELA</name>
<dbReference type="EMBL" id="BLLF01001105">
    <property type="protein sequence ID" value="GFH17152.1"/>
    <property type="molecule type" value="Genomic_DNA"/>
</dbReference>
<protein>
    <submittedName>
        <fullName evidence="2">Uncharacterized protein</fullName>
    </submittedName>
</protein>
<accession>A0A699ZMT6</accession>
<evidence type="ECO:0000313" key="2">
    <source>
        <dbReference type="EMBL" id="GFH17152.1"/>
    </source>
</evidence>
<gene>
    <name evidence="2" type="ORF">HaLaN_13718</name>
</gene>
<sequence length="189" mass="20706">MYDALIAILDDAFDRLKRRADIERDMGLLFRSKHFNLYKRKNQPLRSVDTLSVKELYALKHETSNRALNARTLASLFEKPPSLGVTVAAVTNSPLISQYITSPIVARSMMKDPEVRDNLLATGPPGSRGTGRLSRDAKPRSPEGIHAPGPDLSIGGVFRSAAMLKGVDPSKLQAQLGNMKLKPQDAADI</sequence>
<feature type="non-terminal residue" evidence="2">
    <location>
        <position position="1"/>
    </location>
</feature>
<keyword evidence="3" id="KW-1185">Reference proteome</keyword>
<evidence type="ECO:0000256" key="1">
    <source>
        <dbReference type="SAM" id="MobiDB-lite"/>
    </source>
</evidence>
<organism evidence="2 3">
    <name type="scientific">Haematococcus lacustris</name>
    <name type="common">Green alga</name>
    <name type="synonym">Haematococcus pluvialis</name>
    <dbReference type="NCBI Taxonomy" id="44745"/>
    <lineage>
        <taxon>Eukaryota</taxon>
        <taxon>Viridiplantae</taxon>
        <taxon>Chlorophyta</taxon>
        <taxon>core chlorophytes</taxon>
        <taxon>Chlorophyceae</taxon>
        <taxon>CS clade</taxon>
        <taxon>Chlamydomonadales</taxon>
        <taxon>Haematococcaceae</taxon>
        <taxon>Haematococcus</taxon>
    </lineage>
</organism>
<feature type="non-terminal residue" evidence="2">
    <location>
        <position position="189"/>
    </location>
</feature>
<dbReference type="Proteomes" id="UP000485058">
    <property type="component" value="Unassembled WGS sequence"/>
</dbReference>
<dbReference type="AlphaFoldDB" id="A0A699ZMT6"/>
<feature type="region of interest" description="Disordered" evidence="1">
    <location>
        <begin position="116"/>
        <end position="153"/>
    </location>
</feature>
<comment type="caution">
    <text evidence="2">The sequence shown here is derived from an EMBL/GenBank/DDBJ whole genome shotgun (WGS) entry which is preliminary data.</text>
</comment>